<evidence type="ECO:0000259" key="2">
    <source>
        <dbReference type="Pfam" id="PF22725"/>
    </source>
</evidence>
<dbReference type="EMBL" id="JBHSNO010000005">
    <property type="protein sequence ID" value="MFC5589113.1"/>
    <property type="molecule type" value="Genomic_DNA"/>
</dbReference>
<dbReference type="SUPFAM" id="SSF55347">
    <property type="entry name" value="Glyceraldehyde-3-phosphate dehydrogenase-like, C-terminal domain"/>
    <property type="match status" value="1"/>
</dbReference>
<reference evidence="4" key="1">
    <citation type="journal article" date="2019" name="Int. J. Syst. Evol. Microbiol.">
        <title>The Global Catalogue of Microorganisms (GCM) 10K type strain sequencing project: providing services to taxonomists for standard genome sequencing and annotation.</title>
        <authorList>
            <consortium name="The Broad Institute Genomics Platform"/>
            <consortium name="The Broad Institute Genome Sequencing Center for Infectious Disease"/>
            <person name="Wu L."/>
            <person name="Ma J."/>
        </authorList>
    </citation>
    <scope>NUCLEOTIDE SEQUENCE [LARGE SCALE GENOMIC DNA]</scope>
    <source>
        <strain evidence="4">CGMCC 4.1434</strain>
    </source>
</reference>
<dbReference type="SUPFAM" id="SSF51735">
    <property type="entry name" value="NAD(P)-binding Rossmann-fold domains"/>
    <property type="match status" value="1"/>
</dbReference>
<sequence>MNFAIVGCGFIAKKHSQAIKNIEDAKLVAVCDQVPELMQPYVEEHDATPYTDIEEMLRNESIDIVNICTPSGSHAILAELAAKYGKHVIVEKPIAMTLEETDRIIGATQAQNVKLAVVHPNRFRPAAMKLKEVLQQNLLGKISHALCIVNWNRGQDYYDQAPWRGTKEYDGGVLMNQAIHNLDLLLWYMGAPEEVFSMEATRFRDIEAEDVSTGIIRFQSGALATVQASTTVYPRNYEESITIFGEKGTVKIGGANALHFETLNLQDMSDQLIETTIDQVRSNPWGKSGHEEIIADMIEAIREDRLPAITGEEGRKAVELVLAFYESAKLNKSVKMTERNDSNDNDQNKITKFTRKVEC</sequence>
<dbReference type="Pfam" id="PF22725">
    <property type="entry name" value="GFO_IDH_MocA_C3"/>
    <property type="match status" value="1"/>
</dbReference>
<protein>
    <submittedName>
        <fullName evidence="3">Gfo/Idh/MocA family protein</fullName>
    </submittedName>
</protein>
<dbReference type="PANTHER" id="PTHR43249">
    <property type="entry name" value="UDP-N-ACETYL-2-AMINO-2-DEOXY-D-GLUCURONATE OXIDASE"/>
    <property type="match status" value="1"/>
</dbReference>
<evidence type="ECO:0000259" key="1">
    <source>
        <dbReference type="Pfam" id="PF01408"/>
    </source>
</evidence>
<dbReference type="PANTHER" id="PTHR43249:SF1">
    <property type="entry name" value="D-GLUCOSIDE 3-DEHYDROGENASE"/>
    <property type="match status" value="1"/>
</dbReference>
<dbReference type="InterPro" id="IPR055170">
    <property type="entry name" value="GFO_IDH_MocA-like_dom"/>
</dbReference>
<feature type="domain" description="Gfo/Idh/MocA-like oxidoreductase N-terminal" evidence="1">
    <location>
        <begin position="1"/>
        <end position="118"/>
    </location>
</feature>
<comment type="caution">
    <text evidence="3">The sequence shown here is derived from an EMBL/GenBank/DDBJ whole genome shotgun (WGS) entry which is preliminary data.</text>
</comment>
<organism evidence="3 4">
    <name type="scientific">Sporosarcina soli</name>
    <dbReference type="NCBI Taxonomy" id="334736"/>
    <lineage>
        <taxon>Bacteria</taxon>
        <taxon>Bacillati</taxon>
        <taxon>Bacillota</taxon>
        <taxon>Bacilli</taxon>
        <taxon>Bacillales</taxon>
        <taxon>Caryophanaceae</taxon>
        <taxon>Sporosarcina</taxon>
    </lineage>
</organism>
<dbReference type="Gene3D" id="3.30.360.10">
    <property type="entry name" value="Dihydrodipicolinate Reductase, domain 2"/>
    <property type="match status" value="1"/>
</dbReference>
<dbReference type="Gene3D" id="3.40.50.720">
    <property type="entry name" value="NAD(P)-binding Rossmann-like Domain"/>
    <property type="match status" value="1"/>
</dbReference>
<accession>A0ABW0TJG0</accession>
<keyword evidence="4" id="KW-1185">Reference proteome</keyword>
<dbReference type="InterPro" id="IPR052515">
    <property type="entry name" value="Gfo/Idh/MocA_Oxidoreductase"/>
</dbReference>
<gene>
    <name evidence="3" type="ORF">ACFPRA_09455</name>
</gene>
<dbReference type="RefSeq" id="WP_381433247.1">
    <property type="nucleotide sequence ID" value="NZ_JBHSNO010000005.1"/>
</dbReference>
<evidence type="ECO:0000313" key="3">
    <source>
        <dbReference type="EMBL" id="MFC5589113.1"/>
    </source>
</evidence>
<feature type="domain" description="GFO/IDH/MocA-like oxidoreductase" evidence="2">
    <location>
        <begin position="129"/>
        <end position="250"/>
    </location>
</feature>
<evidence type="ECO:0000313" key="4">
    <source>
        <dbReference type="Proteomes" id="UP001596109"/>
    </source>
</evidence>
<proteinExistence type="predicted"/>
<dbReference type="InterPro" id="IPR036291">
    <property type="entry name" value="NAD(P)-bd_dom_sf"/>
</dbReference>
<dbReference type="Proteomes" id="UP001596109">
    <property type="component" value="Unassembled WGS sequence"/>
</dbReference>
<dbReference type="Pfam" id="PF01408">
    <property type="entry name" value="GFO_IDH_MocA"/>
    <property type="match status" value="1"/>
</dbReference>
<dbReference type="InterPro" id="IPR000683">
    <property type="entry name" value="Gfo/Idh/MocA-like_OxRdtase_N"/>
</dbReference>
<name>A0ABW0TJG0_9BACL</name>